<proteinExistence type="predicted"/>
<dbReference type="AlphaFoldDB" id="A0AAE1C0Z2"/>
<gene>
    <name evidence="1" type="ORF">Pcinc_035350</name>
</gene>
<comment type="caution">
    <text evidence="1">The sequence shown here is derived from an EMBL/GenBank/DDBJ whole genome shotgun (WGS) entry which is preliminary data.</text>
</comment>
<sequence>MTLPEMPSAGVYEPYEGEVNNSLAPRRSSTLVFIPTSPIATPTPSFTPLPPTLYPLTPYHQPGGEQQRAPVLDLLCSLLPKGCRVLAGVFRLASTSLITSSSSPEFNGN</sequence>
<evidence type="ECO:0000313" key="2">
    <source>
        <dbReference type="Proteomes" id="UP001286313"/>
    </source>
</evidence>
<name>A0AAE1C0Z2_PETCI</name>
<evidence type="ECO:0000313" key="1">
    <source>
        <dbReference type="EMBL" id="KAK3858460.1"/>
    </source>
</evidence>
<dbReference type="Proteomes" id="UP001286313">
    <property type="component" value="Unassembled WGS sequence"/>
</dbReference>
<reference evidence="1" key="1">
    <citation type="submission" date="2023-10" db="EMBL/GenBank/DDBJ databases">
        <title>Genome assemblies of two species of porcelain crab, Petrolisthes cinctipes and Petrolisthes manimaculis (Anomura: Porcellanidae).</title>
        <authorList>
            <person name="Angst P."/>
        </authorList>
    </citation>
    <scope>NUCLEOTIDE SEQUENCE</scope>
    <source>
        <strain evidence="1">PB745_01</strain>
        <tissue evidence="1">Gill</tissue>
    </source>
</reference>
<protein>
    <submittedName>
        <fullName evidence="1">Uncharacterized protein</fullName>
    </submittedName>
</protein>
<accession>A0AAE1C0Z2</accession>
<organism evidence="1 2">
    <name type="scientific">Petrolisthes cinctipes</name>
    <name type="common">Flat porcelain crab</name>
    <dbReference type="NCBI Taxonomy" id="88211"/>
    <lineage>
        <taxon>Eukaryota</taxon>
        <taxon>Metazoa</taxon>
        <taxon>Ecdysozoa</taxon>
        <taxon>Arthropoda</taxon>
        <taxon>Crustacea</taxon>
        <taxon>Multicrustacea</taxon>
        <taxon>Malacostraca</taxon>
        <taxon>Eumalacostraca</taxon>
        <taxon>Eucarida</taxon>
        <taxon>Decapoda</taxon>
        <taxon>Pleocyemata</taxon>
        <taxon>Anomura</taxon>
        <taxon>Galatheoidea</taxon>
        <taxon>Porcellanidae</taxon>
        <taxon>Petrolisthes</taxon>
    </lineage>
</organism>
<dbReference type="EMBL" id="JAWQEG010005304">
    <property type="protein sequence ID" value="KAK3858460.1"/>
    <property type="molecule type" value="Genomic_DNA"/>
</dbReference>
<keyword evidence="2" id="KW-1185">Reference proteome</keyword>